<sequence>MGDIYLTINKTILVLLISILLVSCNIDWTSTEKLSLAIQLSGENKDELTKVLQHYSVHTKDSLKLKAAKFLIGNMRYHCSASGDYIENHIRNVDSLCSSMPTLIKSSYYIIPTRIDILRSDIHYEPDLHNITADFLIKNIDYSFELWNNGVLRNITFEDFCEYVLPYKAHQEPLILWKDSSLFQYFDVSDIKDYDLDINIYRDYINKLIPSYKLINPNRLIDTLLINYKFDCVDFAFRNLQIFRAMGVPTAVDFVPYFSTTNGRHYWYANIDDSYLNKNCSSYNNLCGMAKVYRKTYSINPFVKDKINFVPTFMNDPHIKDVTNKYVDVIDLKYNFGNIPSYVQYAYLAIFGNLGWKEVAWDKLNKKEAIFKNMGKGVIYMPTYYDKKKQVYGRYPILVKENGITKELIPNKDSLQDIRLKRKYPFSSIGEYYGEKLLKCRFVASNNKFRFKTISSIDTYKNMEYDTLKINDLENYKYWGISLEDNIGNSCDIGEVKFYNKKGEEIKGTPFMINKEGNYRENTECRLLFDDNELTYVTLQSKNIIGIKLEKPEAVSYITYISRNDQNGVYAGDDYELLYFENNKWISFERKFAKNNYIDFYNVPTNALFWLRNHTEGSEERIFIINNNRQIKFY</sequence>
<gene>
    <name evidence="1" type="ORF">DWW57_01505</name>
</gene>
<dbReference type="PANTHER" id="PTHR35532">
    <property type="entry name" value="SIMILAR TO POLYHYDROXYALKANOATE DEPOLYMERASE"/>
    <property type="match status" value="1"/>
</dbReference>
<dbReference type="EMBL" id="QRYC01000002">
    <property type="protein sequence ID" value="RGU58419.1"/>
    <property type="molecule type" value="Genomic_DNA"/>
</dbReference>
<reference evidence="1 2" key="1">
    <citation type="submission" date="2018-08" db="EMBL/GenBank/DDBJ databases">
        <title>A genome reference for cultivated species of the human gut microbiota.</title>
        <authorList>
            <person name="Zou Y."/>
            <person name="Xue W."/>
            <person name="Luo G."/>
        </authorList>
    </citation>
    <scope>NUCLEOTIDE SEQUENCE [LARGE SCALE GENOMIC DNA]</scope>
    <source>
        <strain evidence="1 2">AF16-14</strain>
    </source>
</reference>
<dbReference type="Proteomes" id="UP000284243">
    <property type="component" value="Unassembled WGS sequence"/>
</dbReference>
<evidence type="ECO:0008006" key="3">
    <source>
        <dbReference type="Google" id="ProtNLM"/>
    </source>
</evidence>
<dbReference type="PANTHER" id="PTHR35532:SF5">
    <property type="entry name" value="CARBOHYDRATE-BINDING DOMAIN-CONTAINING PROTEIN"/>
    <property type="match status" value="1"/>
</dbReference>
<organism evidence="1 2">
    <name type="scientific">Odoribacter splanchnicus</name>
    <dbReference type="NCBI Taxonomy" id="28118"/>
    <lineage>
        <taxon>Bacteria</taxon>
        <taxon>Pseudomonadati</taxon>
        <taxon>Bacteroidota</taxon>
        <taxon>Bacteroidia</taxon>
        <taxon>Bacteroidales</taxon>
        <taxon>Odoribacteraceae</taxon>
        <taxon>Odoribacter</taxon>
    </lineage>
</organism>
<proteinExistence type="predicted"/>
<evidence type="ECO:0000313" key="2">
    <source>
        <dbReference type="Proteomes" id="UP000284243"/>
    </source>
</evidence>
<name>A0A412TXA5_9BACT</name>
<comment type="caution">
    <text evidence="1">The sequence shown here is derived from an EMBL/GenBank/DDBJ whole genome shotgun (WGS) entry which is preliminary data.</text>
</comment>
<dbReference type="RefSeq" id="WP_087382436.1">
    <property type="nucleotide sequence ID" value="NZ_JADMUD010000025.1"/>
</dbReference>
<evidence type="ECO:0000313" key="1">
    <source>
        <dbReference type="EMBL" id="RGU58419.1"/>
    </source>
</evidence>
<accession>A0A412TXA5</accession>
<dbReference type="AlphaFoldDB" id="A0A412TXA5"/>
<protein>
    <recommendedName>
        <fullName evidence="3">Discoidin domain-containing protein</fullName>
    </recommendedName>
</protein>